<feature type="compositionally biased region" description="Low complexity" evidence="1">
    <location>
        <begin position="176"/>
        <end position="205"/>
    </location>
</feature>
<feature type="region of interest" description="Disordered" evidence="1">
    <location>
        <begin position="122"/>
        <end position="229"/>
    </location>
</feature>
<accession>A0A0C2CV46</accession>
<feature type="compositionally biased region" description="Basic residues" evidence="1">
    <location>
        <begin position="757"/>
        <end position="768"/>
    </location>
</feature>
<dbReference type="AlphaFoldDB" id="A0A0C2CV46"/>
<evidence type="ECO:0000313" key="3">
    <source>
        <dbReference type="Proteomes" id="UP000031599"/>
    </source>
</evidence>
<evidence type="ECO:0000256" key="1">
    <source>
        <dbReference type="SAM" id="MobiDB-lite"/>
    </source>
</evidence>
<feature type="compositionally biased region" description="Low complexity" evidence="1">
    <location>
        <begin position="319"/>
        <end position="348"/>
    </location>
</feature>
<evidence type="ECO:0000313" key="2">
    <source>
        <dbReference type="EMBL" id="KIG13460.1"/>
    </source>
</evidence>
<feature type="region of interest" description="Disordered" evidence="1">
    <location>
        <begin position="368"/>
        <end position="407"/>
    </location>
</feature>
<feature type="compositionally biased region" description="Low complexity" evidence="1">
    <location>
        <begin position="577"/>
        <end position="590"/>
    </location>
</feature>
<dbReference type="EMBL" id="JMCC02000096">
    <property type="protein sequence ID" value="KIG13460.1"/>
    <property type="molecule type" value="Genomic_DNA"/>
</dbReference>
<comment type="caution">
    <text evidence="2">The sequence shown here is derived from an EMBL/GenBank/DDBJ whole genome shotgun (WGS) entry which is preliminary data.</text>
</comment>
<feature type="compositionally biased region" description="Low complexity" evidence="1">
    <location>
        <begin position="380"/>
        <end position="407"/>
    </location>
</feature>
<feature type="region of interest" description="Disordered" evidence="1">
    <location>
        <begin position="1"/>
        <end position="94"/>
    </location>
</feature>
<protein>
    <submittedName>
        <fullName evidence="2">Putative extracellular protein, gamma-D-glutamate-meso-diaminopimelate muropeptidase (Putative)</fullName>
    </submittedName>
</protein>
<feature type="compositionally biased region" description="Low complexity" evidence="1">
    <location>
        <begin position="1"/>
        <end position="12"/>
    </location>
</feature>
<feature type="region of interest" description="Disordered" evidence="1">
    <location>
        <begin position="310"/>
        <end position="348"/>
    </location>
</feature>
<feature type="compositionally biased region" description="Low complexity" evidence="1">
    <location>
        <begin position="493"/>
        <end position="510"/>
    </location>
</feature>
<feature type="compositionally biased region" description="Low complexity" evidence="1">
    <location>
        <begin position="66"/>
        <end position="94"/>
    </location>
</feature>
<feature type="compositionally biased region" description="Low complexity" evidence="1">
    <location>
        <begin position="122"/>
        <end position="132"/>
    </location>
</feature>
<gene>
    <name evidence="2" type="ORF">DB30_08056</name>
</gene>
<proteinExistence type="predicted"/>
<reference evidence="2 3" key="1">
    <citation type="submission" date="2014-12" db="EMBL/GenBank/DDBJ databases">
        <title>Genome assembly of Enhygromyxa salina DSM 15201.</title>
        <authorList>
            <person name="Sharma G."/>
            <person name="Subramanian S."/>
        </authorList>
    </citation>
    <scope>NUCLEOTIDE SEQUENCE [LARGE SCALE GENOMIC DNA]</scope>
    <source>
        <strain evidence="2 3">DSM 15201</strain>
    </source>
</reference>
<feature type="compositionally biased region" description="Basic residues" evidence="1">
    <location>
        <begin position="564"/>
        <end position="573"/>
    </location>
</feature>
<feature type="compositionally biased region" description="Low complexity" evidence="1">
    <location>
        <begin position="154"/>
        <end position="165"/>
    </location>
</feature>
<dbReference type="Proteomes" id="UP000031599">
    <property type="component" value="Unassembled WGS sequence"/>
</dbReference>
<feature type="compositionally biased region" description="Polar residues" evidence="1">
    <location>
        <begin position="420"/>
        <end position="437"/>
    </location>
</feature>
<feature type="region of interest" description="Disordered" evidence="1">
    <location>
        <begin position="757"/>
        <end position="790"/>
    </location>
</feature>
<feature type="compositionally biased region" description="Low complexity" evidence="1">
    <location>
        <begin position="545"/>
        <end position="555"/>
    </location>
</feature>
<name>A0A0C2CV46_9BACT</name>
<organism evidence="2 3">
    <name type="scientific">Enhygromyxa salina</name>
    <dbReference type="NCBI Taxonomy" id="215803"/>
    <lineage>
        <taxon>Bacteria</taxon>
        <taxon>Pseudomonadati</taxon>
        <taxon>Myxococcota</taxon>
        <taxon>Polyangia</taxon>
        <taxon>Nannocystales</taxon>
        <taxon>Nannocystaceae</taxon>
        <taxon>Enhygromyxa</taxon>
    </lineage>
</organism>
<sequence>MRGSSCSTASSASRERPICSSARTPSRPSAGLGVPVAAIAVSSPSARSAWPRRISSRSARSRSRGPTRSAPPRSSQSTKSLGKSLGSSLGRSPATALAGPLAAALTGSLAAALASSLAAAPASSLATAPGSSRAGSPDAPPARCSRASTQPSIASASSASSASASGMVPPAPRTCASVASASAATASPSPTRAAATALASGSPRATKLAGSSAGRPQRRSSTRRAICGSRRGSLSEAISACSIAARSGASPPERATASIARTTFAGHPPVASCSARAQRSSSSWLENCCSTTPSRQRRTCATVHGSTRTSAIAGSSALAPTSSCPSSGSTGSSTASRPSPTPARRTAACSSVDEAIVVGHVGAWFNPQARRVAPGPPAPTQASTQPPASSASRPRSRPSSGPSSRASMWASVSWAVMPSSGSRARASCSNPISSSITRARPLPGGPSTATSFTPPRSIACAAATSGARSPRKDQRFGSHHAGWARSSSPVELARCSWRSRATSSSGSETRAPGEGSNKRSSSEASGPGRSTSAASASDRIRRRTPSTPATASSRSGLRHGTCPNRRRHKRLPTPKRSAAGPPSPASTSGAKNPGVPHPWLPSWPRSVSTTPRVGVTITLLALTSPWWVPSPWIAASASATPSASTSACSIGTGPGASTSPSTNCVTSQIPPVCGSSMSSRAAGRCGEDTARSTSKARATVPRLSALTCLRTTGRPPASLAIHVPPSAPAPSRRTFANLVDRLPLRLSLAGDIRRKVGHHRRRSIRTGHARLTNAGRDSGLPAKRGQSTRP</sequence>
<feature type="compositionally biased region" description="Low complexity" evidence="1">
    <location>
        <begin position="34"/>
        <end position="58"/>
    </location>
</feature>
<feature type="region of interest" description="Disordered" evidence="1">
    <location>
        <begin position="420"/>
        <end position="608"/>
    </location>
</feature>